<keyword evidence="1" id="KW-0812">Transmembrane</keyword>
<evidence type="ECO:0000256" key="1">
    <source>
        <dbReference type="SAM" id="Phobius"/>
    </source>
</evidence>
<proteinExistence type="predicted"/>
<reference evidence="2" key="1">
    <citation type="journal article" date="2021" name="PeerJ">
        <title>Extensive microbial diversity within the chicken gut microbiome revealed by metagenomics and culture.</title>
        <authorList>
            <person name="Gilroy R."/>
            <person name="Ravi A."/>
            <person name="Getino M."/>
            <person name="Pursley I."/>
            <person name="Horton D.L."/>
            <person name="Alikhan N.F."/>
            <person name="Baker D."/>
            <person name="Gharbi K."/>
            <person name="Hall N."/>
            <person name="Watson M."/>
            <person name="Adriaenssens E.M."/>
            <person name="Foster-Nyarko E."/>
            <person name="Jarju S."/>
            <person name="Secka A."/>
            <person name="Antonio M."/>
            <person name="Oren A."/>
            <person name="Chaudhuri R.R."/>
            <person name="La Ragione R."/>
            <person name="Hildebrand F."/>
            <person name="Pallen M.J."/>
        </authorList>
    </citation>
    <scope>NUCLEOTIDE SEQUENCE</scope>
    <source>
        <strain evidence="2">26628</strain>
    </source>
</reference>
<evidence type="ECO:0000313" key="2">
    <source>
        <dbReference type="EMBL" id="HIX46427.1"/>
    </source>
</evidence>
<evidence type="ECO:0008006" key="4">
    <source>
        <dbReference type="Google" id="ProtNLM"/>
    </source>
</evidence>
<gene>
    <name evidence="2" type="ORF">H9737_01905</name>
</gene>
<dbReference type="EMBL" id="DXFD01000030">
    <property type="protein sequence ID" value="HIX46427.1"/>
    <property type="molecule type" value="Genomic_DNA"/>
</dbReference>
<dbReference type="Proteomes" id="UP000824249">
    <property type="component" value="Unassembled WGS sequence"/>
</dbReference>
<reference evidence="2" key="2">
    <citation type="submission" date="2021-04" db="EMBL/GenBank/DDBJ databases">
        <authorList>
            <person name="Gilroy R."/>
        </authorList>
    </citation>
    <scope>NUCLEOTIDE SEQUENCE</scope>
    <source>
        <strain evidence="2">26628</strain>
    </source>
</reference>
<sequence>MRSIKFFIGYAVAILLIVVVITINAVCSIAQFEVTVTGSSFGEERAADIQAALDEEFGGKSYLFFRENSVYDVVAKKGDGYLEVESVEKHFPNKITVSLSEKYEVFAFLNETDGKYYVVGDDRTVLAVKEDNANNIDGTNIVITGIGFEAQSAGDASVVGETFAVFPEFEDEYESLWTLFEQFSGQGMWHNIVSIDYDDTGLNDPTYDFNYFYIDTVEGVHVWLENPGSRMEEKAKLALQTYEGLTEAQRTFGYINVIEVGYPQPTGELSASYSTDEPPLSAENK</sequence>
<feature type="transmembrane region" description="Helical" evidence="1">
    <location>
        <begin position="7"/>
        <end position="26"/>
    </location>
</feature>
<organism evidence="2 3">
    <name type="scientific">Candidatus Borkfalkia faecigallinarum</name>
    <dbReference type="NCBI Taxonomy" id="2838509"/>
    <lineage>
        <taxon>Bacteria</taxon>
        <taxon>Bacillati</taxon>
        <taxon>Bacillota</taxon>
        <taxon>Clostridia</taxon>
        <taxon>Christensenellales</taxon>
        <taxon>Christensenellaceae</taxon>
        <taxon>Candidatus Borkfalkia</taxon>
    </lineage>
</organism>
<protein>
    <recommendedName>
        <fullName evidence="4">POTRA domain-containing protein</fullName>
    </recommendedName>
</protein>
<evidence type="ECO:0000313" key="3">
    <source>
        <dbReference type="Proteomes" id="UP000824249"/>
    </source>
</evidence>
<dbReference type="AlphaFoldDB" id="A0A9D1VU85"/>
<keyword evidence="1" id="KW-1133">Transmembrane helix</keyword>
<keyword evidence="1" id="KW-0472">Membrane</keyword>
<accession>A0A9D1VU85</accession>
<name>A0A9D1VU85_9FIRM</name>
<comment type="caution">
    <text evidence="2">The sequence shown here is derived from an EMBL/GenBank/DDBJ whole genome shotgun (WGS) entry which is preliminary data.</text>
</comment>